<gene>
    <name evidence="3" type="ORF">NRP21_18385</name>
</gene>
<evidence type="ECO:0000313" key="3">
    <source>
        <dbReference type="EMBL" id="MCR0984027.1"/>
    </source>
</evidence>
<keyword evidence="1" id="KW-1133">Transmembrane helix</keyword>
<keyword evidence="1" id="KW-0812">Transmembrane</keyword>
<feature type="transmembrane region" description="Helical" evidence="1">
    <location>
        <begin position="86"/>
        <end position="107"/>
    </location>
</feature>
<protein>
    <submittedName>
        <fullName evidence="3">Uncharacterized protein</fullName>
    </submittedName>
</protein>
<sequence>MRVCRHMLPVLAALCLPSVSQAQPVLETTSAAAAQVRASASLLREACANLPRQGLPAAGAAASPWRSEEEICDHLADPGALMTTTAWFFGIFGAVLMAVGMLAFAYLGGTMRRLWRAT</sequence>
<keyword evidence="2" id="KW-0732">Signal</keyword>
<name>A0ABT1X7E3_9PROT</name>
<evidence type="ECO:0000313" key="4">
    <source>
        <dbReference type="Proteomes" id="UP001524642"/>
    </source>
</evidence>
<keyword evidence="4" id="KW-1185">Reference proteome</keyword>
<reference evidence="3 4" key="1">
    <citation type="submission" date="2022-06" db="EMBL/GenBank/DDBJ databases">
        <title>Roseomonas CN29.</title>
        <authorList>
            <person name="Cheng Y."/>
            <person name="He X."/>
        </authorList>
    </citation>
    <scope>NUCLEOTIDE SEQUENCE [LARGE SCALE GENOMIC DNA]</scope>
    <source>
        <strain evidence="3 4">CN29</strain>
    </source>
</reference>
<feature type="chain" id="PRO_5046781240" evidence="2">
    <location>
        <begin position="23"/>
        <end position="118"/>
    </location>
</feature>
<evidence type="ECO:0000256" key="2">
    <source>
        <dbReference type="SAM" id="SignalP"/>
    </source>
</evidence>
<dbReference type="Proteomes" id="UP001524642">
    <property type="component" value="Unassembled WGS sequence"/>
</dbReference>
<organism evidence="3 4">
    <name type="scientific">Roseomonas populi</name>
    <dbReference type="NCBI Taxonomy" id="3121582"/>
    <lineage>
        <taxon>Bacteria</taxon>
        <taxon>Pseudomonadati</taxon>
        <taxon>Pseudomonadota</taxon>
        <taxon>Alphaproteobacteria</taxon>
        <taxon>Acetobacterales</taxon>
        <taxon>Roseomonadaceae</taxon>
        <taxon>Roseomonas</taxon>
    </lineage>
</organism>
<comment type="caution">
    <text evidence="3">The sequence shown here is derived from an EMBL/GenBank/DDBJ whole genome shotgun (WGS) entry which is preliminary data.</text>
</comment>
<feature type="signal peptide" evidence="2">
    <location>
        <begin position="1"/>
        <end position="22"/>
    </location>
</feature>
<dbReference type="RefSeq" id="WP_257717692.1">
    <property type="nucleotide sequence ID" value="NZ_JANJOU010000018.1"/>
</dbReference>
<evidence type="ECO:0000256" key="1">
    <source>
        <dbReference type="SAM" id="Phobius"/>
    </source>
</evidence>
<dbReference type="EMBL" id="JANJOU010000018">
    <property type="protein sequence ID" value="MCR0984027.1"/>
    <property type="molecule type" value="Genomic_DNA"/>
</dbReference>
<keyword evidence="1" id="KW-0472">Membrane</keyword>
<accession>A0ABT1X7E3</accession>
<proteinExistence type="predicted"/>